<dbReference type="PANTHER" id="PTHR46586">
    <property type="entry name" value="ANKYRIN REPEAT-CONTAINING PROTEIN"/>
    <property type="match status" value="1"/>
</dbReference>
<dbReference type="InterPro" id="IPR002110">
    <property type="entry name" value="Ankyrin_rpt"/>
</dbReference>
<dbReference type="SUPFAM" id="SSF48403">
    <property type="entry name" value="Ankyrin repeat"/>
    <property type="match status" value="1"/>
</dbReference>
<dbReference type="Gene3D" id="1.25.40.20">
    <property type="entry name" value="Ankyrin repeat-containing domain"/>
    <property type="match status" value="1"/>
</dbReference>
<dbReference type="InterPro" id="IPR036770">
    <property type="entry name" value="Ankyrin_rpt-contain_sf"/>
</dbReference>
<protein>
    <submittedName>
        <fullName evidence="1">Uncharacterized protein</fullName>
    </submittedName>
</protein>
<dbReference type="Proteomes" id="UP001211907">
    <property type="component" value="Unassembled WGS sequence"/>
</dbReference>
<dbReference type="PANTHER" id="PTHR46586:SF3">
    <property type="entry name" value="ANKYRIN REPEAT-CONTAINING PROTEIN"/>
    <property type="match status" value="1"/>
</dbReference>
<gene>
    <name evidence="1" type="ORF">HK100_005192</name>
</gene>
<comment type="caution">
    <text evidence="1">The sequence shown here is derived from an EMBL/GenBank/DDBJ whole genome shotgun (WGS) entry which is preliminary data.</text>
</comment>
<accession>A0AAD5SSU0</accession>
<evidence type="ECO:0000313" key="1">
    <source>
        <dbReference type="EMBL" id="KAJ3098065.1"/>
    </source>
</evidence>
<sequence length="419" mass="45834">MGEIETDGESDKPPLPTTTVPITALQQYKSNLCTIPYEIIVLVLQRLTALRVALVLSTCRHLRLSIELHVFCLWPASPTRFMSLAATGNLAMLEAHAAWRRAQESTYIQHHQHQHHTDGFILPALLTSAAEGGYVSLVPALLRMHSTILQPTSELIEAAAAGGHVQMLDFLLVSYPKIFASDSDSEAGGISFSRLWLDKAVIRAATNGHLAVLHWLLGKSPSLSLSRSLPISPAAFSSAVDSAAEHGHHPVLLFLLVFYQQTFASLLSSPSRPINKNLCSIKALDGAAKFGCLDTVKLLHRSFGAPCSTNALDQAAGHGHLQVVKYLHKHYKQGCTPKALDFAALRGHFDVVKFLHENRKEGCTSDALNYAASRGNLKIVQFLIKCRSEGRISEALRFAQRAGHSSVVAFLSNFEKRRT</sequence>
<dbReference type="EMBL" id="JADGJH010002451">
    <property type="protein sequence ID" value="KAJ3098065.1"/>
    <property type="molecule type" value="Genomic_DNA"/>
</dbReference>
<organism evidence="1 2">
    <name type="scientific">Physocladia obscura</name>
    <dbReference type="NCBI Taxonomy" id="109957"/>
    <lineage>
        <taxon>Eukaryota</taxon>
        <taxon>Fungi</taxon>
        <taxon>Fungi incertae sedis</taxon>
        <taxon>Chytridiomycota</taxon>
        <taxon>Chytridiomycota incertae sedis</taxon>
        <taxon>Chytridiomycetes</taxon>
        <taxon>Chytridiales</taxon>
        <taxon>Chytriomycetaceae</taxon>
        <taxon>Physocladia</taxon>
    </lineage>
</organism>
<dbReference type="AlphaFoldDB" id="A0AAD5SSU0"/>
<dbReference type="Pfam" id="PF13637">
    <property type="entry name" value="Ank_4"/>
    <property type="match status" value="2"/>
</dbReference>
<reference evidence="1" key="1">
    <citation type="submission" date="2020-05" db="EMBL/GenBank/DDBJ databases">
        <title>Phylogenomic resolution of chytrid fungi.</title>
        <authorList>
            <person name="Stajich J.E."/>
            <person name="Amses K."/>
            <person name="Simmons R."/>
            <person name="Seto K."/>
            <person name="Myers J."/>
            <person name="Bonds A."/>
            <person name="Quandt C.A."/>
            <person name="Barry K."/>
            <person name="Liu P."/>
            <person name="Grigoriev I."/>
            <person name="Longcore J.E."/>
            <person name="James T.Y."/>
        </authorList>
    </citation>
    <scope>NUCLEOTIDE SEQUENCE</scope>
    <source>
        <strain evidence="1">JEL0513</strain>
    </source>
</reference>
<keyword evidence="2" id="KW-1185">Reference proteome</keyword>
<dbReference type="InterPro" id="IPR052050">
    <property type="entry name" value="SecEffector_AnkRepeat"/>
</dbReference>
<proteinExistence type="predicted"/>
<name>A0AAD5SSU0_9FUNG</name>
<evidence type="ECO:0000313" key="2">
    <source>
        <dbReference type="Proteomes" id="UP001211907"/>
    </source>
</evidence>